<dbReference type="EMBL" id="CDSF01000089">
    <property type="protein sequence ID" value="CEO99071.1"/>
    <property type="molecule type" value="Genomic_DNA"/>
</dbReference>
<dbReference type="STRING" id="37360.A0A0G4IVD0"/>
<name>A0A0G4IVD0_PLABS</name>
<feature type="compositionally biased region" description="Polar residues" evidence="1">
    <location>
        <begin position="176"/>
        <end position="185"/>
    </location>
</feature>
<feature type="region of interest" description="Disordered" evidence="1">
    <location>
        <begin position="112"/>
        <end position="185"/>
    </location>
</feature>
<feature type="region of interest" description="Disordered" evidence="1">
    <location>
        <begin position="1"/>
        <end position="98"/>
    </location>
</feature>
<dbReference type="GO" id="GO:0004771">
    <property type="term" value="F:sterol ester esterase activity"/>
    <property type="evidence" value="ECO:0007669"/>
    <property type="project" value="TreeGrafter"/>
</dbReference>
<dbReference type="GO" id="GO:0004806">
    <property type="term" value="F:triacylglycerol lipase activity"/>
    <property type="evidence" value="ECO:0007669"/>
    <property type="project" value="TreeGrafter"/>
</dbReference>
<feature type="compositionally biased region" description="Polar residues" evidence="1">
    <location>
        <begin position="36"/>
        <end position="49"/>
    </location>
</feature>
<keyword evidence="5" id="KW-1185">Reference proteome</keyword>
<evidence type="ECO:0000256" key="1">
    <source>
        <dbReference type="SAM" id="MobiDB-lite"/>
    </source>
</evidence>
<feature type="transmembrane region" description="Helical" evidence="2">
    <location>
        <begin position="287"/>
        <end position="308"/>
    </location>
</feature>
<dbReference type="SUPFAM" id="SSF53474">
    <property type="entry name" value="alpha/beta-Hydrolases"/>
    <property type="match status" value="1"/>
</dbReference>
<feature type="transmembrane region" description="Helical" evidence="2">
    <location>
        <begin position="717"/>
        <end position="739"/>
    </location>
</feature>
<reference evidence="4 5" key="1">
    <citation type="submission" date="2015-02" db="EMBL/GenBank/DDBJ databases">
        <authorList>
            <person name="Chooi Y.-H."/>
        </authorList>
    </citation>
    <scope>NUCLEOTIDE SEQUENCE [LARGE SCALE GENOMIC DNA]</scope>
    <source>
        <strain evidence="4">E3</strain>
    </source>
</reference>
<dbReference type="Pfam" id="PF07859">
    <property type="entry name" value="Abhydrolase_3"/>
    <property type="match status" value="1"/>
</dbReference>
<keyword evidence="2" id="KW-1133">Transmembrane helix</keyword>
<feature type="compositionally biased region" description="Basic and acidic residues" evidence="1">
    <location>
        <begin position="63"/>
        <end position="73"/>
    </location>
</feature>
<feature type="compositionally biased region" description="Low complexity" evidence="1">
    <location>
        <begin position="138"/>
        <end position="168"/>
    </location>
</feature>
<proteinExistence type="predicted"/>
<dbReference type="Gene3D" id="3.40.50.1820">
    <property type="entry name" value="alpha/beta hydrolase"/>
    <property type="match status" value="1"/>
</dbReference>
<organism evidence="4 5">
    <name type="scientific">Plasmodiophora brassicae</name>
    <name type="common">Clubroot disease agent</name>
    <dbReference type="NCBI Taxonomy" id="37360"/>
    <lineage>
        <taxon>Eukaryota</taxon>
        <taxon>Sar</taxon>
        <taxon>Rhizaria</taxon>
        <taxon>Endomyxa</taxon>
        <taxon>Phytomyxea</taxon>
        <taxon>Plasmodiophorida</taxon>
        <taxon>Plasmodiophoridae</taxon>
        <taxon>Plasmodiophora</taxon>
    </lineage>
</organism>
<dbReference type="Proteomes" id="UP000039324">
    <property type="component" value="Unassembled WGS sequence"/>
</dbReference>
<evidence type="ECO:0000313" key="4">
    <source>
        <dbReference type="EMBL" id="CEO99071.1"/>
    </source>
</evidence>
<evidence type="ECO:0000259" key="3">
    <source>
        <dbReference type="Pfam" id="PF07859"/>
    </source>
</evidence>
<feature type="domain" description="Alpha/beta hydrolase fold-3" evidence="3">
    <location>
        <begin position="511"/>
        <end position="718"/>
    </location>
</feature>
<dbReference type="PANTHER" id="PTHR23025:SF3">
    <property type="entry name" value="HORMONE-SENSITIVE LIPASE"/>
    <property type="match status" value="1"/>
</dbReference>
<dbReference type="InterPro" id="IPR013094">
    <property type="entry name" value="AB_hydrolase_3"/>
</dbReference>
<dbReference type="InterPro" id="IPR029058">
    <property type="entry name" value="AB_hydrolase_fold"/>
</dbReference>
<feature type="compositionally biased region" description="Pro residues" evidence="1">
    <location>
        <begin position="1"/>
        <end position="12"/>
    </location>
</feature>
<accession>A0A0G4IVD0</accession>
<keyword evidence="2" id="KW-0472">Membrane</keyword>
<gene>
    <name evidence="4" type="ORF">PBRA_007185</name>
</gene>
<evidence type="ECO:0000313" key="5">
    <source>
        <dbReference type="Proteomes" id="UP000039324"/>
    </source>
</evidence>
<dbReference type="AlphaFoldDB" id="A0A0G4IVD0"/>
<keyword evidence="2" id="KW-0812">Transmembrane</keyword>
<dbReference type="OrthoDB" id="408631at2759"/>
<protein>
    <recommendedName>
        <fullName evidence="3">Alpha/beta hydrolase fold-3 domain-containing protein</fullName>
    </recommendedName>
</protein>
<feature type="compositionally biased region" description="Basic and acidic residues" evidence="1">
    <location>
        <begin position="112"/>
        <end position="126"/>
    </location>
</feature>
<evidence type="ECO:0000256" key="2">
    <source>
        <dbReference type="SAM" id="Phobius"/>
    </source>
</evidence>
<dbReference type="GO" id="GO:0005829">
    <property type="term" value="C:cytosol"/>
    <property type="evidence" value="ECO:0007669"/>
    <property type="project" value="TreeGrafter"/>
</dbReference>
<sequence length="759" mass="81373">MATAPMPPPSSDSPPRANTNSAGSLVGLVANGEPATETSSVNVGPNAQSPEKAPVERPASVDVGRRSPPEEPSRASGKAPETTAPASVKAVSPNGASDARLGVGVFLHDAGDCGERLPDQQRRETHSIQNDDAESTGSFPSVVSRSFRRQNSVSSSISSMESFEDASSPTRANVPVSPSTSGMTANSMADLVSTSATSESRRTPWKHPGGIVSLLTLMHKNLSAMRQTLHLLSRWSSLRSFAHHSPDWCAYALASSALAAFAADIALRKSSWLRRLFRRSSLFSLDVTWTGFAILLGSPLCIISILHARMRQARFRLLRELHLQLRLLQQLWSMAVEHLDEPRAGAGVPISRWTLDYVPPIGISYAEVSRSLWFLSYMLNVFYASASVWSSTSSCRWYGVPMALAAGATFGMCPQWAASVARDFLSSPRLRDVKCEWAVADAWLTKRLSPVFLSISGNAKSLDLNRFLHYKVPSGQDIRLRCLRQRGGSSMIGDMAQNLARFGSELSPIVLVVRSGSWVSNVVAADIGFLCTWAHTTGALVVAAEFPMEADHAFPDAVCDAFETYKWIVGGGLGFVPPRVVLVGDGAGGTLAASLCIQASLRCVRRPDRLILLYPALNVRSTLTPSRSAFPNDMIVPVALLTQSKAIFIPCNSSVELDFSVAPMSAPDRLLASFPPTSIVCGAIDPLVDDSIDFAHRLSSVGVFCQLKVYSKLIHGFLGFAALLPAAAGAVDLVGQWLLTGLNSRNSAGGGLVTDKVIP</sequence>
<dbReference type="GO" id="GO:0019433">
    <property type="term" value="P:triglyceride catabolic process"/>
    <property type="evidence" value="ECO:0007669"/>
    <property type="project" value="TreeGrafter"/>
</dbReference>
<dbReference type="PANTHER" id="PTHR23025">
    <property type="entry name" value="TRIACYLGLYCEROL LIPASE"/>
    <property type="match status" value="1"/>
</dbReference>